<keyword evidence="1" id="KW-0472">Membrane</keyword>
<dbReference type="EMBL" id="CP027226">
    <property type="protein sequence ID" value="AVM41872.1"/>
    <property type="molecule type" value="Genomic_DNA"/>
</dbReference>
<feature type="transmembrane region" description="Helical" evidence="1">
    <location>
        <begin position="20"/>
        <end position="40"/>
    </location>
</feature>
<keyword evidence="1" id="KW-1133">Transmembrane helix</keyword>
<evidence type="ECO:0008006" key="4">
    <source>
        <dbReference type="Google" id="ProtNLM"/>
    </source>
</evidence>
<dbReference type="AlphaFoldDB" id="A0A2S0KLG2"/>
<gene>
    <name evidence="2" type="ORF">C5Q98_00875</name>
</gene>
<dbReference type="OrthoDB" id="9816557at2"/>
<organism evidence="2 3">
    <name type="scientific">Fastidiosipila sanguinis</name>
    <dbReference type="NCBI Taxonomy" id="236753"/>
    <lineage>
        <taxon>Bacteria</taxon>
        <taxon>Bacillati</taxon>
        <taxon>Bacillota</taxon>
        <taxon>Clostridia</taxon>
        <taxon>Eubacteriales</taxon>
        <taxon>Oscillospiraceae</taxon>
        <taxon>Fastidiosipila</taxon>
    </lineage>
</organism>
<dbReference type="Proteomes" id="UP000237947">
    <property type="component" value="Chromosome"/>
</dbReference>
<dbReference type="Gene3D" id="2.30.30.40">
    <property type="entry name" value="SH3 Domains"/>
    <property type="match status" value="1"/>
</dbReference>
<dbReference type="KEGG" id="fsa:C5Q98_00875"/>
<protein>
    <recommendedName>
        <fullName evidence="4">SH3b domain-containing protein</fullName>
    </recommendedName>
</protein>
<accession>A0A2S0KLG2</accession>
<evidence type="ECO:0000313" key="3">
    <source>
        <dbReference type="Proteomes" id="UP000237947"/>
    </source>
</evidence>
<name>A0A2S0KLG2_9FIRM</name>
<sequence length="503" mass="57363">MREDINKIKARARDNRTNFFILIITVIVLVIATVLAIKVWKHEHYEGNLLTLQNFNIRKAPKLDAEVLGQSSNKEIYWILNTVRGEASVYGNKWYKIKYSGEDAYLVKSDTNQQVITSAQADKLRAIYADTNPFVYDEQFKKTLKLFPESYRLPLTYLHILEPEWEFEPFYTNISFEHAVAEQSEPENKNLVQFEENSEYFERFAWMKKNDNLYDGTNWYPANAEAIAYYMDPRNFLNYSGVWQFLDYRYSGNKDSSGIRSIFAGNEFLLQYSETVLDAAKAEGILPEALASRISNEIRIGDGVSIIAKGLVHPEQNPLTEGQASPGFLPKEEQIEALEELRKSGAISDKQKEILADLNNGGAGYPEPKERFYNFLNIGAYPDTSKPMGALVNAARYAAGEFEQEGSSRYSSLQLPWTSPEKAIQGGAYFIAHDYINAGQSTPYLQKFDLVTGSNSHQYMQALFAAVNESDRLYTAWRESSNSWGELEFLIPVYLDMPETTLP</sequence>
<keyword evidence="1" id="KW-0812">Transmembrane</keyword>
<proteinExistence type="predicted"/>
<evidence type="ECO:0000256" key="1">
    <source>
        <dbReference type="SAM" id="Phobius"/>
    </source>
</evidence>
<reference evidence="3" key="1">
    <citation type="submission" date="2018-02" db="EMBL/GenBank/DDBJ databases">
        <authorList>
            <person name="Holder M.E."/>
            <person name="Ajami N.J."/>
            <person name="Petrosino J.F."/>
        </authorList>
    </citation>
    <scope>NUCLEOTIDE SEQUENCE [LARGE SCALE GENOMIC DNA]</scope>
    <source>
        <strain evidence="3">CCUG 47711</strain>
    </source>
</reference>
<evidence type="ECO:0000313" key="2">
    <source>
        <dbReference type="EMBL" id="AVM41872.1"/>
    </source>
</evidence>
<keyword evidence="3" id="KW-1185">Reference proteome</keyword>
<dbReference type="RefSeq" id="WP_106011860.1">
    <property type="nucleotide sequence ID" value="NZ_CP027226.1"/>
</dbReference>